<geneLocation type="plasmid" evidence="2 4">
    <name>tig00000001</name>
</geneLocation>
<keyword evidence="1" id="KW-0732">Signal</keyword>
<evidence type="ECO:0000313" key="2">
    <source>
        <dbReference type="EMBL" id="APR55471.1"/>
    </source>
</evidence>
<organism evidence="2 4">
    <name type="scientific">Sphingomonas koreensis</name>
    <dbReference type="NCBI Taxonomy" id="93064"/>
    <lineage>
        <taxon>Bacteria</taxon>
        <taxon>Pseudomonadati</taxon>
        <taxon>Pseudomonadota</taxon>
        <taxon>Alphaproteobacteria</taxon>
        <taxon>Sphingomonadales</taxon>
        <taxon>Sphingomonadaceae</taxon>
        <taxon>Sphingomonas</taxon>
    </lineage>
</organism>
<proteinExistence type="predicted"/>
<feature type="signal peptide" evidence="1">
    <location>
        <begin position="1"/>
        <end position="28"/>
    </location>
</feature>
<dbReference type="EMBL" id="CP018821">
    <property type="protein sequence ID" value="APR55471.1"/>
    <property type="molecule type" value="Genomic_DNA"/>
</dbReference>
<dbReference type="Proteomes" id="UP000185161">
    <property type="component" value="Plasmid tig00000001"/>
</dbReference>
<evidence type="ECO:0000256" key="1">
    <source>
        <dbReference type="SAM" id="SignalP"/>
    </source>
</evidence>
<evidence type="ECO:0000313" key="5">
    <source>
        <dbReference type="Proteomes" id="UP000286681"/>
    </source>
</evidence>
<dbReference type="EMBL" id="QQWO01000037">
    <property type="protein sequence ID" value="RSU97407.1"/>
    <property type="molecule type" value="Genomic_DNA"/>
</dbReference>
<feature type="chain" id="PRO_5041864625" evidence="1">
    <location>
        <begin position="29"/>
        <end position="108"/>
    </location>
</feature>
<reference evidence="4" key="2">
    <citation type="submission" date="2016-12" db="EMBL/GenBank/DDBJ databases">
        <title>Whole genome sequencing of Sphingomonas sp. ABOJV.</title>
        <authorList>
            <person name="Conlan S."/>
            <person name="Thomas P.J."/>
            <person name="Mullikin J."/>
            <person name="Palmore T.N."/>
            <person name="Frank K.M."/>
            <person name="Segre J.A."/>
        </authorList>
    </citation>
    <scope>NUCLEOTIDE SEQUENCE [LARGE SCALE GENOMIC DNA]</scope>
    <source>
        <strain evidence="4">ABOJV</strain>
        <plasmid evidence="4">Plasmid tig00000001</plasmid>
    </source>
</reference>
<name>A0A1L6JHS7_9SPHN</name>
<evidence type="ECO:0000313" key="4">
    <source>
        <dbReference type="Proteomes" id="UP000185161"/>
    </source>
</evidence>
<dbReference type="AlphaFoldDB" id="A0A1L6JHS7"/>
<sequence length="108" mass="10854">MCIRIVMKLIVAILIALSLIGSPGAARAAPSVSCTMAGAAAGMAPDHEKMGCCTPECATPAPAAVMPAADLDEDAVEPVALLNAQPEPGSLPSIILSTDDPPPRAFFA</sequence>
<evidence type="ECO:0000313" key="3">
    <source>
        <dbReference type="EMBL" id="RSU97407.1"/>
    </source>
</evidence>
<keyword evidence="4" id="KW-1185">Reference proteome</keyword>
<accession>A0A1L6JHS7</accession>
<reference evidence="3 5" key="3">
    <citation type="submission" date="2018-07" db="EMBL/GenBank/DDBJ databases">
        <title>Genomic and Epidemiologic Investigation of an Indolent Hospital Outbreak.</title>
        <authorList>
            <person name="Johnson R.C."/>
            <person name="Deming C."/>
            <person name="Conlan S."/>
            <person name="Zellmer C.J."/>
            <person name="Michelin A.V."/>
            <person name="Lee-Lin S."/>
            <person name="Thomas P.J."/>
            <person name="Park M."/>
            <person name="Weingarten R.A."/>
            <person name="Less J."/>
            <person name="Dekker J.P."/>
            <person name="Frank K.M."/>
            <person name="Musser K.A."/>
            <person name="Mcquiston J.R."/>
            <person name="Henderson D.K."/>
            <person name="Lau A.F."/>
            <person name="Palmore T.N."/>
            <person name="Segre J.A."/>
        </authorList>
    </citation>
    <scope>NUCLEOTIDE SEQUENCE [LARGE SCALE GENOMIC DNA]</scope>
    <source>
        <strain evidence="3 5">SK-NIH.Env10_0317</strain>
    </source>
</reference>
<reference evidence="2" key="1">
    <citation type="submission" date="2016-12" db="EMBL/GenBank/DDBJ databases">
        <title>Whole genome sequencing of Sphingomonas koreensis.</title>
        <authorList>
            <person name="Conlan S."/>
            <person name="Thomas P.J."/>
            <person name="Mullikin J."/>
            <person name="Palmore T.N."/>
            <person name="Frank K.M."/>
            <person name="Segre J.A."/>
        </authorList>
    </citation>
    <scope>NUCLEOTIDE SEQUENCE</scope>
    <source>
        <strain evidence="2">ABOJV</strain>
        <plasmid evidence="2">tig00000001</plasmid>
    </source>
</reference>
<gene>
    <name evidence="2" type="ORF">BRX40_23125</name>
    <name evidence="3" type="ORF">CA257_22970</name>
</gene>
<dbReference type="Proteomes" id="UP000286681">
    <property type="component" value="Unassembled WGS sequence"/>
</dbReference>
<keyword evidence="2" id="KW-0614">Plasmid</keyword>
<dbReference type="KEGG" id="skr:BRX40_23125"/>
<protein>
    <submittedName>
        <fullName evidence="2">Uncharacterized protein</fullName>
    </submittedName>
</protein>